<dbReference type="InterPro" id="IPR049547">
    <property type="entry name" value="WDR93_beta-prop"/>
</dbReference>
<dbReference type="InterPro" id="IPR007074">
    <property type="entry name" value="LicD/FKTN/FKRP_NTP_transf"/>
</dbReference>
<name>T1JEU2_STRMM</name>
<reference evidence="14" key="2">
    <citation type="submission" date="2015-02" db="UniProtKB">
        <authorList>
            <consortium name="EnsemblMetazoa"/>
        </authorList>
    </citation>
    <scope>IDENTIFICATION</scope>
</reference>
<dbReference type="SUPFAM" id="SSF56112">
    <property type="entry name" value="Protein kinase-like (PK-like)"/>
    <property type="match status" value="1"/>
</dbReference>
<evidence type="ECO:0000259" key="13">
    <source>
        <dbReference type="PROSITE" id="PS51547"/>
    </source>
</evidence>
<dbReference type="GO" id="GO:0000045">
    <property type="term" value="P:autophagosome assembly"/>
    <property type="evidence" value="ECO:0007669"/>
    <property type="project" value="TreeGrafter"/>
</dbReference>
<feature type="compositionally biased region" description="Acidic residues" evidence="10">
    <location>
        <begin position="383"/>
        <end position="400"/>
    </location>
</feature>
<dbReference type="Gene3D" id="3.30.1010.10">
    <property type="entry name" value="Phosphatidylinositol 3-kinase Catalytic Subunit, Chain A, domain 4"/>
    <property type="match status" value="1"/>
</dbReference>
<dbReference type="PROSITE" id="PS00915">
    <property type="entry name" value="PI3_4_KINASE_1"/>
    <property type="match status" value="1"/>
</dbReference>
<evidence type="ECO:0000256" key="8">
    <source>
        <dbReference type="ARBA" id="ARBA00029930"/>
    </source>
</evidence>
<dbReference type="EMBL" id="JH432130">
    <property type="status" value="NOT_ANNOTATED_CDS"/>
    <property type="molecule type" value="Genomic_DNA"/>
</dbReference>
<dbReference type="GO" id="GO:0034272">
    <property type="term" value="C:phosphatidylinositol 3-kinase complex, class III, type II"/>
    <property type="evidence" value="ECO:0007669"/>
    <property type="project" value="TreeGrafter"/>
</dbReference>
<dbReference type="SUPFAM" id="SSF50978">
    <property type="entry name" value="WD40 repeat-like"/>
    <property type="match status" value="1"/>
</dbReference>
<evidence type="ECO:0000313" key="15">
    <source>
        <dbReference type="Proteomes" id="UP000014500"/>
    </source>
</evidence>
<dbReference type="PROSITE" id="PS50290">
    <property type="entry name" value="PI3_4_KINASE_3"/>
    <property type="match status" value="1"/>
</dbReference>
<dbReference type="Pfam" id="PF04991">
    <property type="entry name" value="LicD"/>
    <property type="match status" value="1"/>
</dbReference>
<proteinExistence type="inferred from homology"/>
<dbReference type="SUPFAM" id="SSF49562">
    <property type="entry name" value="C2 domain (Calcium/lipid-binding domain, CaLB)"/>
    <property type="match status" value="1"/>
</dbReference>
<dbReference type="Pfam" id="PF00613">
    <property type="entry name" value="PI3Ka"/>
    <property type="match status" value="1"/>
</dbReference>
<dbReference type="FunFam" id="3.30.1010.10:FF:000002">
    <property type="entry name" value="Phosphatidylinositol 3-kinase catalytic subunit type 3"/>
    <property type="match status" value="1"/>
</dbReference>
<dbReference type="SMART" id="SM00142">
    <property type="entry name" value="PI3K_C2"/>
    <property type="match status" value="1"/>
</dbReference>
<keyword evidence="4" id="KW-0547">Nucleotide-binding</keyword>
<dbReference type="SMART" id="SM00145">
    <property type="entry name" value="PI3Ka"/>
    <property type="match status" value="1"/>
</dbReference>
<feature type="region of interest" description="Disordered" evidence="10">
    <location>
        <begin position="339"/>
        <end position="365"/>
    </location>
</feature>
<dbReference type="CDD" id="cd08397">
    <property type="entry name" value="C2_PI3K_class_III"/>
    <property type="match status" value="1"/>
</dbReference>
<sequence>MMLQCHGADMVQQRTINIITDNNRILCLNTSPDGKMIILGLLSGLVVLCVNSGELVSNWDNKTYGINLIGVIDVNVKDCFFILTLDESGAARIFVYKNSSITLVEEMNDTEVASLVYTDFIIHENKSVLIFKCREENLQFLEIHSIPIEKWVFTIQKDTTNTGNNFATTINISSIQEPTVDIMCRLSYKNELQAERRLAQYKKGYCPKTPYFIIFKPWQKLCLDSDLNDTVGLAVWWNGDNNLYFYVISLSKNNNDVNAIMKPVKTWHHSDRISKCTVNEVSTLIAVALENGTISVKQLHTGSIKHLVRLCSFGKIRGLWFVQNLSEVVLKDATDIKETTKTTTSSSNNITTESTEEKSRTESSTEVVIYGSDNSVIGVCESEEGVSEEEEETEEEEEVDGVGISPTPTCSVENKIEFEMKKRVEELAKDFTCTESYEYLVSTKIGSKHPEFGLNEQEIELGTIDDCASVPSSSISDGNDFKVDSNLSVLHTKQMAKQELPTKGLADSIVAKLIKKFQSGFSRTSKHAETVDPHSLLVALCDGSLWHLKWNCQQTLKALIAVTNDNDEITSIQTILCKSNLVICFTKHGRIYLVDHVGDDNMLIKEVCLPYTHTMFNPRCENVNPRQQKYLSGELFSIDLFPEVDRRQAVSLVQINKQKGESLKSESSGISLIKFRPCFNYNLESQVVLKEIHENFLNCMSYIEADADKFSYIYSCDLDIPVQIKIGTFEGKRERPSYNALVNDPMLKFSGLYQEGCSDIYVTCQVFEDNVCLALPVRTAYKSFTTRWNWNEWIVLPVKFSDLPRNSLLALNIWDCYGPRKRVLVGGTTIALFGKHGAFRQGMHDLKLWPDVEADAKLASTTPGKNVESKEQMNRLAKLTKKHRNGHMTKVDWLDRLTFREIELINEHEKRSSNFMYIMIEFPHFVYDKVEYTVVYYEKDGDRIDQFQNQADLVPIPEHELLQENLVESKHHKLARSLRSGFTDKDLKPNAGTRDQLNVIVGYSPIKQLTSEEQDLVWKFRFYLSNQEKALTKFLKCVNWNLAGETRQALELLLNWAPMDVDDALELLSPSYTNPTVRRYAVTRLKQAPDEDLLLYLLQLVQALKYENFDEIKAGLDTSSVRSDSTCTVIDNVINFADKERSPSVVSATSQRTQSLIENLPDVLSPAVHLPVEETDSNLNNNSTEFDLATFLISRACANSTLANYFYWYLLVECEETTKDSRVTQMYVTVMKRFSQTLNKAGRESRVRRSLLARQQNFVDRLVSLVKTVAREKGGRKQKIERLRALLADPEANKINFTNFEPLPLPLDPEQRIKGIIAEKATLFKSAQMPCGITFLTTDDTEYVTIFKHGDDLRQDQLILQIITLMDKLLRRENLDLKLTPYRVLATSNKHGFVQFIESVAIREVLINGGTILNFFRKHAPSETGPYGIASEVIENYVKSCGNYLFTGYCVVTYLLGIGDRHFDNLLLTKTGKLFHIDFGYILGRDPKHLPQPPMKLSREMVDAMGGVNSDHYQEFRKQCYTAFLHLRRHANLILNLFSLMVDANVPDIALEPDKTVKKVQDKFRLDLTDEEAVRYMQNLIDDSVSAVMPALVEQFHRFTQKKKITAMRRWKCQCLLITVLIVNILALYYFWRTTEKLDKHINLDDIVEAESSRHDNRIIFNEHLYKGFPKSSSRIDELITVVIREFEDFANDLPTTVEHLSNALPDVKILIISDKRPYPPIFLPKSQHVKLIILNGHPERTYRAVRAEYYIVTPYILFVPDSVRVSSANDVKNIIKWNEKSRNGITAVRIRTEPFNCVHSTVGIREWTLSISESDYGRKPCNMILGRHVLLVPTLMLLNLSKPFPRPFPYGFYIQTAIRGWKVDEMPEKTQFTPGKTLFDDPHLKWKSNSLKADRLHSLYVSFGVKKVIQSDAAVEWHGCAKHTLRCFGTVVDDMPEYLYENKWTPPCCLEGLRKTTRYVLRILTQFKVRHWLEGGSLLGAARNGDIIPWDYDVDIGIYREDIKKCPFLKLAKIGETTEDENRFVWERANEGDFYRVQYSKSNHMHVDIFPFHSNKGVMTKNVWFKTHRQDMEFPESFLRPLTTINFVGVLASAPNNIRDFLELKFGEGVIENPQYPNPTRLTFPNNSIYFRVT</sequence>
<dbReference type="PANTHER" id="PTHR10048:SF7">
    <property type="entry name" value="PHOSPHATIDYLINOSITOL 3-KINASE CATALYTIC SUBUNIT TYPE 3"/>
    <property type="match status" value="1"/>
</dbReference>
<keyword evidence="6" id="KW-0067">ATP-binding</keyword>
<comment type="catalytic activity">
    <reaction evidence="7">
        <text>a 1,2-diacyl-sn-glycero-3-phospho-(1D-myo-inositol) + ATP = a 1,2-diacyl-sn-glycero-3-phospho-(1D-myo-inositol-3-phosphate) + ADP + H(+)</text>
        <dbReference type="Rhea" id="RHEA:12709"/>
        <dbReference type="ChEBI" id="CHEBI:15378"/>
        <dbReference type="ChEBI" id="CHEBI:30616"/>
        <dbReference type="ChEBI" id="CHEBI:57880"/>
        <dbReference type="ChEBI" id="CHEBI:58088"/>
        <dbReference type="ChEBI" id="CHEBI:456216"/>
        <dbReference type="EC" id="2.7.1.137"/>
    </reaction>
    <physiologicalReaction direction="left-to-right" evidence="7">
        <dbReference type="Rhea" id="RHEA:12710"/>
    </physiologicalReaction>
</comment>
<evidence type="ECO:0000256" key="2">
    <source>
        <dbReference type="ARBA" id="ARBA00019787"/>
    </source>
</evidence>
<dbReference type="PROSITE" id="PS51545">
    <property type="entry name" value="PIK_HELICAL"/>
    <property type="match status" value="1"/>
</dbReference>
<evidence type="ECO:0000313" key="14">
    <source>
        <dbReference type="EnsemblMetazoa" id="SMAR012345-PA"/>
    </source>
</evidence>
<dbReference type="GO" id="GO:0016303">
    <property type="term" value="F:1-phosphatidylinositol-3-kinase activity"/>
    <property type="evidence" value="ECO:0007669"/>
    <property type="project" value="UniProtKB-EC"/>
</dbReference>
<dbReference type="EnsemblMetazoa" id="SMAR012345-RA">
    <property type="protein sequence ID" value="SMAR012345-PA"/>
    <property type="gene ID" value="SMAR012345"/>
</dbReference>
<protein>
    <recommendedName>
        <fullName evidence="2">Phosphatidylinositol 3-kinase catalytic subunit type 3</fullName>
        <ecNumber evidence="1">2.7.1.137</ecNumber>
    </recommendedName>
    <alternativeName>
        <fullName evidence="8">Phosphoinositide-3-kinase class 3</fullName>
    </alternativeName>
</protein>
<evidence type="ECO:0000256" key="3">
    <source>
        <dbReference type="ARBA" id="ARBA00022679"/>
    </source>
</evidence>
<dbReference type="GO" id="GO:0009100">
    <property type="term" value="P:glycoprotein metabolic process"/>
    <property type="evidence" value="ECO:0007669"/>
    <property type="project" value="UniProtKB-ARBA"/>
</dbReference>
<dbReference type="InterPro" id="IPR035892">
    <property type="entry name" value="C2_domain_sf"/>
</dbReference>
<dbReference type="GO" id="GO:0048015">
    <property type="term" value="P:phosphatidylinositol-mediated signaling"/>
    <property type="evidence" value="ECO:0007669"/>
    <property type="project" value="TreeGrafter"/>
</dbReference>
<feature type="compositionally biased region" description="Low complexity" evidence="10">
    <location>
        <begin position="341"/>
        <end position="353"/>
    </location>
</feature>
<feature type="domain" description="C2 PI3K-type" evidence="13">
    <location>
        <begin position="718"/>
        <end position="885"/>
    </location>
</feature>
<evidence type="ECO:0000256" key="1">
    <source>
        <dbReference type="ARBA" id="ARBA00012073"/>
    </source>
</evidence>
<dbReference type="Pfam" id="PF00792">
    <property type="entry name" value="PI3K_C2"/>
    <property type="match status" value="1"/>
</dbReference>
<feature type="domain" description="PI3K/PI4K catalytic" evidence="11">
    <location>
        <begin position="1317"/>
        <end position="1589"/>
    </location>
</feature>
<dbReference type="Gene3D" id="1.25.40.70">
    <property type="entry name" value="Phosphatidylinositol 3-kinase, accessory domain (PIK)"/>
    <property type="match status" value="1"/>
</dbReference>
<dbReference type="Pfam" id="PF22921">
    <property type="entry name" value="FKRP_N"/>
    <property type="match status" value="1"/>
</dbReference>
<evidence type="ECO:0000259" key="12">
    <source>
        <dbReference type="PROSITE" id="PS51545"/>
    </source>
</evidence>
<dbReference type="InterPro" id="IPR016024">
    <property type="entry name" value="ARM-type_fold"/>
</dbReference>
<dbReference type="GO" id="GO:0034271">
    <property type="term" value="C:phosphatidylinositol 3-kinase complex, class III, type I"/>
    <property type="evidence" value="ECO:0007669"/>
    <property type="project" value="TreeGrafter"/>
</dbReference>
<dbReference type="PROSITE" id="PS51547">
    <property type="entry name" value="C2_PI3K"/>
    <property type="match status" value="1"/>
</dbReference>
<dbReference type="Gene3D" id="2.60.40.150">
    <property type="entry name" value="C2 domain"/>
    <property type="match status" value="1"/>
</dbReference>
<evidence type="ECO:0000256" key="9">
    <source>
        <dbReference type="PROSITE-ProRule" id="PRU00880"/>
    </source>
</evidence>
<dbReference type="STRING" id="126957.T1JEU2"/>
<dbReference type="SUPFAM" id="SSF48371">
    <property type="entry name" value="ARM repeat"/>
    <property type="match status" value="1"/>
</dbReference>
<dbReference type="InterPro" id="IPR001263">
    <property type="entry name" value="PI3K_accessory_dom"/>
</dbReference>
<feature type="region of interest" description="Disordered" evidence="10">
    <location>
        <begin position="383"/>
        <end position="406"/>
    </location>
</feature>
<keyword evidence="15" id="KW-1185">Reference proteome</keyword>
<dbReference type="GO" id="GO:0000407">
    <property type="term" value="C:phagophore assembly site"/>
    <property type="evidence" value="ECO:0007669"/>
    <property type="project" value="TreeGrafter"/>
</dbReference>
<dbReference type="InterPro" id="IPR015433">
    <property type="entry name" value="PI3/4_kinase"/>
</dbReference>
<accession>T1JEU2</accession>
<dbReference type="InterPro" id="IPR011009">
    <property type="entry name" value="Kinase-like_dom_sf"/>
</dbReference>
<dbReference type="CDD" id="cd00896">
    <property type="entry name" value="PI3Kc_III"/>
    <property type="match status" value="1"/>
</dbReference>
<dbReference type="EC" id="2.7.1.137" evidence="1"/>
<dbReference type="eggNOG" id="KOG0906">
    <property type="taxonomic scope" value="Eukaryota"/>
</dbReference>
<dbReference type="GO" id="GO:0005524">
    <property type="term" value="F:ATP binding"/>
    <property type="evidence" value="ECO:0007669"/>
    <property type="project" value="UniProtKB-KW"/>
</dbReference>
<dbReference type="InterPro" id="IPR036940">
    <property type="entry name" value="PI3/4_kinase_cat_sf"/>
</dbReference>
<dbReference type="GO" id="GO:0006897">
    <property type="term" value="P:endocytosis"/>
    <property type="evidence" value="ECO:0007669"/>
    <property type="project" value="TreeGrafter"/>
</dbReference>
<evidence type="ECO:0000256" key="5">
    <source>
        <dbReference type="ARBA" id="ARBA00022777"/>
    </source>
</evidence>
<dbReference type="Gene3D" id="1.10.1070.11">
    <property type="entry name" value="Phosphatidylinositol 3-/4-kinase, catalytic domain"/>
    <property type="match status" value="1"/>
</dbReference>
<dbReference type="Pfam" id="PF21030">
    <property type="entry name" value="WDR93"/>
    <property type="match status" value="1"/>
</dbReference>
<dbReference type="InterPro" id="IPR057756">
    <property type="entry name" value="PI3-kinase_type3/VPS34_cat"/>
</dbReference>
<dbReference type="HOGENOM" id="CLU_231945_0_0_1"/>
<feature type="domain" description="PIK helical" evidence="12">
    <location>
        <begin position="983"/>
        <end position="1237"/>
    </location>
</feature>
<evidence type="ECO:0000259" key="11">
    <source>
        <dbReference type="PROSITE" id="PS50290"/>
    </source>
</evidence>
<dbReference type="FunFam" id="1.10.1070.11:FF:000002">
    <property type="entry name" value="Phosphatidylinositol 3-kinase catalytic subunit type 3"/>
    <property type="match status" value="1"/>
</dbReference>
<dbReference type="Proteomes" id="UP000014500">
    <property type="component" value="Unassembled WGS sequence"/>
</dbReference>
<dbReference type="CDD" id="cd00870">
    <property type="entry name" value="PI3Ka_III"/>
    <property type="match status" value="1"/>
</dbReference>
<evidence type="ECO:0000256" key="6">
    <source>
        <dbReference type="ARBA" id="ARBA00022840"/>
    </source>
</evidence>
<comment type="similarity">
    <text evidence="9">Belongs to the PI3/PI4-kinase family.</text>
</comment>
<evidence type="ECO:0000256" key="10">
    <source>
        <dbReference type="SAM" id="MobiDB-lite"/>
    </source>
</evidence>
<evidence type="ECO:0000256" key="7">
    <source>
        <dbReference type="ARBA" id="ARBA00023985"/>
    </source>
</evidence>
<dbReference type="PANTHER" id="PTHR10048">
    <property type="entry name" value="PHOSPHATIDYLINOSITOL KINASE"/>
    <property type="match status" value="1"/>
</dbReference>
<dbReference type="InterPro" id="IPR000403">
    <property type="entry name" value="PI3/4_kinase_cat_dom"/>
</dbReference>
<organism evidence="14 15">
    <name type="scientific">Strigamia maritima</name>
    <name type="common">European centipede</name>
    <name type="synonym">Geophilus maritimus</name>
    <dbReference type="NCBI Taxonomy" id="126957"/>
    <lineage>
        <taxon>Eukaryota</taxon>
        <taxon>Metazoa</taxon>
        <taxon>Ecdysozoa</taxon>
        <taxon>Arthropoda</taxon>
        <taxon>Myriapoda</taxon>
        <taxon>Chilopoda</taxon>
        <taxon>Pleurostigmophora</taxon>
        <taxon>Geophilomorpha</taxon>
        <taxon>Linotaeniidae</taxon>
        <taxon>Strigamia</taxon>
    </lineage>
</organism>
<dbReference type="GO" id="GO:0005777">
    <property type="term" value="C:peroxisome"/>
    <property type="evidence" value="ECO:0007669"/>
    <property type="project" value="TreeGrafter"/>
</dbReference>
<reference evidence="15" key="1">
    <citation type="submission" date="2011-05" db="EMBL/GenBank/DDBJ databases">
        <authorList>
            <person name="Richards S.R."/>
            <person name="Qu J."/>
            <person name="Jiang H."/>
            <person name="Jhangiani S.N."/>
            <person name="Agravi P."/>
            <person name="Goodspeed R."/>
            <person name="Gross S."/>
            <person name="Mandapat C."/>
            <person name="Jackson L."/>
            <person name="Mathew T."/>
            <person name="Pu L."/>
            <person name="Thornton R."/>
            <person name="Saada N."/>
            <person name="Wilczek-Boney K.B."/>
            <person name="Lee S."/>
            <person name="Kovar C."/>
            <person name="Wu Y."/>
            <person name="Scherer S.E."/>
            <person name="Worley K.C."/>
            <person name="Muzny D.M."/>
            <person name="Gibbs R."/>
        </authorList>
    </citation>
    <scope>NUCLEOTIDE SEQUENCE</scope>
    <source>
        <strain evidence="15">Brora</strain>
    </source>
</reference>
<dbReference type="SMART" id="SM00146">
    <property type="entry name" value="PI3Kc"/>
    <property type="match status" value="1"/>
</dbReference>
<dbReference type="InterPro" id="IPR042236">
    <property type="entry name" value="PI3K_accessory_sf"/>
</dbReference>
<dbReference type="FunFam" id="1.25.40.70:FF:000003">
    <property type="entry name" value="Phosphatidylinositol 3-kinase catalytic subunit type 3"/>
    <property type="match status" value="1"/>
</dbReference>
<dbReference type="InterPro" id="IPR036322">
    <property type="entry name" value="WD40_repeat_dom_sf"/>
</dbReference>
<dbReference type="GO" id="GO:0005768">
    <property type="term" value="C:endosome"/>
    <property type="evidence" value="ECO:0007669"/>
    <property type="project" value="TreeGrafter"/>
</dbReference>
<evidence type="ECO:0000256" key="4">
    <source>
        <dbReference type="ARBA" id="ARBA00022741"/>
    </source>
</evidence>
<dbReference type="Pfam" id="PF00454">
    <property type="entry name" value="PI3_PI4_kinase"/>
    <property type="match status" value="1"/>
</dbReference>
<keyword evidence="5" id="KW-0418">Kinase</keyword>
<keyword evidence="3" id="KW-0808">Transferase</keyword>
<dbReference type="InterPro" id="IPR002420">
    <property type="entry name" value="PI3K-type_C2_dom"/>
</dbReference>
<dbReference type="InterPro" id="IPR018936">
    <property type="entry name" value="PI3/4_kinase_CS"/>
</dbReference>
<dbReference type="InterPro" id="IPR055105">
    <property type="entry name" value="FKRP_N"/>
</dbReference>